<protein>
    <recommendedName>
        <fullName evidence="2">histidine kinase</fullName>
        <ecNumber evidence="2">2.7.13.3</ecNumber>
    </recommendedName>
</protein>
<evidence type="ECO:0000256" key="3">
    <source>
        <dbReference type="ARBA" id="ARBA00022553"/>
    </source>
</evidence>
<keyword evidence="9" id="KW-0472">Membrane</keyword>
<keyword evidence="9" id="KW-0812">Transmembrane</keyword>
<keyword evidence="7" id="KW-0067">ATP-binding</keyword>
<dbReference type="CDD" id="cd00075">
    <property type="entry name" value="HATPase"/>
    <property type="match status" value="1"/>
</dbReference>
<dbReference type="InterPro" id="IPR036890">
    <property type="entry name" value="HATPase_C_sf"/>
</dbReference>
<evidence type="ECO:0000256" key="1">
    <source>
        <dbReference type="ARBA" id="ARBA00000085"/>
    </source>
</evidence>
<dbReference type="InterPro" id="IPR004358">
    <property type="entry name" value="Sig_transdc_His_kin-like_C"/>
</dbReference>
<accession>A0A4V2SYH1</accession>
<dbReference type="InterPro" id="IPR005467">
    <property type="entry name" value="His_kinase_dom"/>
</dbReference>
<keyword evidence="4" id="KW-0808">Transferase</keyword>
<dbReference type="GO" id="GO:0004673">
    <property type="term" value="F:protein histidine kinase activity"/>
    <property type="evidence" value="ECO:0007669"/>
    <property type="project" value="UniProtKB-EC"/>
</dbReference>
<evidence type="ECO:0000256" key="8">
    <source>
        <dbReference type="ARBA" id="ARBA00023012"/>
    </source>
</evidence>
<dbReference type="GO" id="GO:0000160">
    <property type="term" value="P:phosphorelay signal transduction system"/>
    <property type="evidence" value="ECO:0007669"/>
    <property type="project" value="UniProtKB-KW"/>
</dbReference>
<dbReference type="PRINTS" id="PR00344">
    <property type="entry name" value="BCTRLSENSOR"/>
</dbReference>
<evidence type="ECO:0000256" key="7">
    <source>
        <dbReference type="ARBA" id="ARBA00022840"/>
    </source>
</evidence>
<dbReference type="SUPFAM" id="SSF55874">
    <property type="entry name" value="ATPase domain of HSP90 chaperone/DNA topoisomerase II/histidine kinase"/>
    <property type="match status" value="1"/>
</dbReference>
<proteinExistence type="predicted"/>
<gene>
    <name evidence="11" type="ORF">EDD57_10253</name>
</gene>
<evidence type="ECO:0000256" key="4">
    <source>
        <dbReference type="ARBA" id="ARBA00022679"/>
    </source>
</evidence>
<keyword evidence="12" id="KW-1185">Reference proteome</keyword>
<evidence type="ECO:0000259" key="10">
    <source>
        <dbReference type="PROSITE" id="PS50109"/>
    </source>
</evidence>
<dbReference type="EC" id="2.7.13.3" evidence="2"/>
<feature type="transmembrane region" description="Helical" evidence="9">
    <location>
        <begin position="195"/>
        <end position="219"/>
    </location>
</feature>
<feature type="transmembrane region" description="Helical" evidence="9">
    <location>
        <begin position="68"/>
        <end position="86"/>
    </location>
</feature>
<feature type="transmembrane region" description="Helical" evidence="9">
    <location>
        <begin position="160"/>
        <end position="180"/>
    </location>
</feature>
<dbReference type="PANTHER" id="PTHR43065:SF10">
    <property type="entry name" value="PEROXIDE STRESS-ACTIVATED HISTIDINE KINASE MAK3"/>
    <property type="match status" value="1"/>
</dbReference>
<dbReference type="PANTHER" id="PTHR43065">
    <property type="entry name" value="SENSOR HISTIDINE KINASE"/>
    <property type="match status" value="1"/>
</dbReference>
<dbReference type="Pfam" id="PF02518">
    <property type="entry name" value="HATPase_c"/>
    <property type="match status" value="1"/>
</dbReference>
<organism evidence="11 12">
    <name type="scientific">Baia soyae</name>
    <dbReference type="NCBI Taxonomy" id="1544746"/>
    <lineage>
        <taxon>Bacteria</taxon>
        <taxon>Bacillati</taxon>
        <taxon>Bacillota</taxon>
        <taxon>Bacilli</taxon>
        <taxon>Bacillales</taxon>
        <taxon>Thermoactinomycetaceae</taxon>
        <taxon>Baia</taxon>
    </lineage>
</organism>
<feature type="transmembrane region" description="Helical" evidence="9">
    <location>
        <begin position="98"/>
        <end position="118"/>
    </location>
</feature>
<evidence type="ECO:0000256" key="5">
    <source>
        <dbReference type="ARBA" id="ARBA00022741"/>
    </source>
</evidence>
<evidence type="ECO:0000256" key="9">
    <source>
        <dbReference type="SAM" id="Phobius"/>
    </source>
</evidence>
<dbReference type="GO" id="GO:0005524">
    <property type="term" value="F:ATP binding"/>
    <property type="evidence" value="ECO:0007669"/>
    <property type="project" value="UniProtKB-KW"/>
</dbReference>
<dbReference type="Gene3D" id="3.30.565.10">
    <property type="entry name" value="Histidine kinase-like ATPase, C-terminal domain"/>
    <property type="match status" value="1"/>
</dbReference>
<feature type="transmembrane region" description="Helical" evidence="9">
    <location>
        <begin position="124"/>
        <end position="148"/>
    </location>
</feature>
<sequence>MLLVFMFLMAIGIVLIVTEPKSISVRWASATTFCGASGGLSAVIEDDIIPFCEVDSFLYGVAMFGNNLTSFITQYGVPYSFLMFAIVKSFSLTKKNQWAWSVLFFIPIILTFLLNPFYPHFSVPYLAGLVWIGPYVLAASLLLIYSYMKEENPFAKRERFWTNVAYIPTILFVIITNNLIRGLGYENVWRLNMWIVMYAMAVFLYSVFRDGFAGVRLLIQKHQMNQSLKAVHIGTAFLHHSLKNDLGIIKLLGYKVDHMASQSGDKELQTDVKIIIDSYERIQLLLDKIQYQTNERELQLSSNSLTEMVENSLQRLRPLLEKSGITVHRAFPEIESRWMCDQLQIEEAINNILINGIDAMPSGGELFIRIDYTSKQARVVIRDTGIGIPEKHVHRIIEPFFSTKQNLEHNMGLGLTYCYSVLNKHGGSLEFHSQLGEGTTVLMSFPLTKEGSMWNQFASYWSKTIRGGNEDLPNT</sequence>
<reference evidence="11 12" key="1">
    <citation type="submission" date="2019-03" db="EMBL/GenBank/DDBJ databases">
        <title>Genomic Encyclopedia of Type Strains, Phase IV (KMG-IV): sequencing the most valuable type-strain genomes for metagenomic binning, comparative biology and taxonomic classification.</title>
        <authorList>
            <person name="Goeker M."/>
        </authorList>
    </citation>
    <scope>NUCLEOTIDE SEQUENCE [LARGE SCALE GENOMIC DNA]</scope>
    <source>
        <strain evidence="11 12">DSM 46831</strain>
    </source>
</reference>
<comment type="catalytic activity">
    <reaction evidence="1">
        <text>ATP + protein L-histidine = ADP + protein N-phospho-L-histidine.</text>
        <dbReference type="EC" id="2.7.13.3"/>
    </reaction>
</comment>
<dbReference type="SMART" id="SM00387">
    <property type="entry name" value="HATPase_c"/>
    <property type="match status" value="1"/>
</dbReference>
<dbReference type="OrthoDB" id="9121833at2"/>
<evidence type="ECO:0000256" key="2">
    <source>
        <dbReference type="ARBA" id="ARBA00012438"/>
    </source>
</evidence>
<evidence type="ECO:0000256" key="6">
    <source>
        <dbReference type="ARBA" id="ARBA00022777"/>
    </source>
</evidence>
<keyword evidence="8" id="KW-0902">Two-component regulatory system</keyword>
<feature type="domain" description="Histidine kinase" evidence="10">
    <location>
        <begin position="237"/>
        <end position="449"/>
    </location>
</feature>
<dbReference type="PROSITE" id="PS50109">
    <property type="entry name" value="HIS_KIN"/>
    <property type="match status" value="1"/>
</dbReference>
<keyword evidence="9" id="KW-1133">Transmembrane helix</keyword>
<dbReference type="Proteomes" id="UP000294746">
    <property type="component" value="Unassembled WGS sequence"/>
</dbReference>
<keyword evidence="6 11" id="KW-0418">Kinase</keyword>
<dbReference type="EMBL" id="SLXV01000002">
    <property type="protein sequence ID" value="TCP70411.1"/>
    <property type="molecule type" value="Genomic_DNA"/>
</dbReference>
<keyword evidence="5" id="KW-0547">Nucleotide-binding</keyword>
<keyword evidence="3" id="KW-0597">Phosphoprotein</keyword>
<dbReference type="RefSeq" id="WP_131847504.1">
    <property type="nucleotide sequence ID" value="NZ_SLXV01000002.1"/>
</dbReference>
<name>A0A4V2SYH1_9BACL</name>
<dbReference type="AlphaFoldDB" id="A0A4V2SYH1"/>
<comment type="caution">
    <text evidence="11">The sequence shown here is derived from an EMBL/GenBank/DDBJ whole genome shotgun (WGS) entry which is preliminary data.</text>
</comment>
<dbReference type="InterPro" id="IPR003594">
    <property type="entry name" value="HATPase_dom"/>
</dbReference>
<evidence type="ECO:0000313" key="11">
    <source>
        <dbReference type="EMBL" id="TCP70411.1"/>
    </source>
</evidence>
<evidence type="ECO:0000313" key="12">
    <source>
        <dbReference type="Proteomes" id="UP000294746"/>
    </source>
</evidence>